<comment type="subcellular location">
    <subcellularLocation>
        <location evidence="2">Cell membrane</location>
    </subcellularLocation>
    <subcellularLocation>
        <location evidence="1">Membrane</location>
        <topology evidence="1">Single-pass membrane protein</topology>
    </subcellularLocation>
</comment>
<protein>
    <recommendedName>
        <fullName evidence="8">Regulator of SigK</fullName>
    </recommendedName>
    <alternativeName>
        <fullName evidence="7">Sigma-K anti-sigma factor RskA</fullName>
    </alternativeName>
</protein>
<feature type="region of interest" description="Disordered" evidence="9">
    <location>
        <begin position="122"/>
        <end position="196"/>
    </location>
</feature>
<comment type="caution">
    <text evidence="12">The sequence shown here is derived from an EMBL/GenBank/DDBJ whole genome shotgun (WGS) entry which is preliminary data.</text>
</comment>
<keyword evidence="3" id="KW-1003">Cell membrane</keyword>
<dbReference type="PANTHER" id="PTHR37461:SF1">
    <property type="entry name" value="ANTI-SIGMA-K FACTOR RSKA"/>
    <property type="match status" value="1"/>
</dbReference>
<feature type="region of interest" description="Disordered" evidence="9">
    <location>
        <begin position="78"/>
        <end position="103"/>
    </location>
</feature>
<feature type="transmembrane region" description="Helical" evidence="10">
    <location>
        <begin position="208"/>
        <end position="227"/>
    </location>
</feature>
<dbReference type="EMBL" id="JAAFGS010000002">
    <property type="protein sequence ID" value="NGZ74839.1"/>
    <property type="molecule type" value="Genomic_DNA"/>
</dbReference>
<feature type="compositionally biased region" description="Basic and acidic residues" evidence="9">
    <location>
        <begin position="82"/>
        <end position="94"/>
    </location>
</feature>
<dbReference type="InterPro" id="IPR041916">
    <property type="entry name" value="Anti_sigma_zinc_sf"/>
</dbReference>
<dbReference type="RefSeq" id="WP_166273174.1">
    <property type="nucleotide sequence ID" value="NZ_JAAFGS010000002.1"/>
</dbReference>
<name>A0ABX0F4I5_9BACL</name>
<keyword evidence="5 10" id="KW-1133">Transmembrane helix</keyword>
<dbReference type="InterPro" id="IPR018764">
    <property type="entry name" value="RskA_C"/>
</dbReference>
<keyword evidence="4 10" id="KW-0812">Transmembrane</keyword>
<organism evidence="12 13">
    <name type="scientific">Saccharibacillus alkalitolerans</name>
    <dbReference type="NCBI Taxonomy" id="2705290"/>
    <lineage>
        <taxon>Bacteria</taxon>
        <taxon>Bacillati</taxon>
        <taxon>Bacillota</taxon>
        <taxon>Bacilli</taxon>
        <taxon>Bacillales</taxon>
        <taxon>Paenibacillaceae</taxon>
        <taxon>Saccharibacillus</taxon>
    </lineage>
</organism>
<evidence type="ECO:0000256" key="9">
    <source>
        <dbReference type="SAM" id="MobiDB-lite"/>
    </source>
</evidence>
<evidence type="ECO:0000256" key="1">
    <source>
        <dbReference type="ARBA" id="ARBA00004167"/>
    </source>
</evidence>
<dbReference type="Proteomes" id="UP000800303">
    <property type="component" value="Unassembled WGS sequence"/>
</dbReference>
<dbReference type="Pfam" id="PF10099">
    <property type="entry name" value="RskA_C"/>
    <property type="match status" value="1"/>
</dbReference>
<gene>
    <name evidence="12" type="ORF">GYN08_05860</name>
</gene>
<evidence type="ECO:0000256" key="7">
    <source>
        <dbReference type="ARBA" id="ARBA00029829"/>
    </source>
</evidence>
<dbReference type="Gene3D" id="1.10.10.1320">
    <property type="entry name" value="Anti-sigma factor, zinc-finger domain"/>
    <property type="match status" value="1"/>
</dbReference>
<keyword evidence="13" id="KW-1185">Reference proteome</keyword>
<feature type="compositionally biased region" description="Low complexity" evidence="9">
    <location>
        <begin position="151"/>
        <end position="162"/>
    </location>
</feature>
<evidence type="ECO:0000259" key="11">
    <source>
        <dbReference type="Pfam" id="PF10099"/>
    </source>
</evidence>
<dbReference type="PANTHER" id="PTHR37461">
    <property type="entry name" value="ANTI-SIGMA-K FACTOR RSKA"/>
    <property type="match status" value="1"/>
</dbReference>
<reference evidence="12 13" key="1">
    <citation type="submission" date="2020-01" db="EMBL/GenBank/DDBJ databases">
        <title>Polyphasic characterisation and genomic insights into a novel alkali tolerant bacterium VR-M41.</title>
        <authorList>
            <person name="Vemuluri V.R."/>
        </authorList>
    </citation>
    <scope>NUCLEOTIDE SEQUENCE [LARGE SCALE GENOMIC DNA]</scope>
    <source>
        <strain evidence="12 13">VR-M41</strain>
    </source>
</reference>
<proteinExistence type="predicted"/>
<evidence type="ECO:0000256" key="3">
    <source>
        <dbReference type="ARBA" id="ARBA00022475"/>
    </source>
</evidence>
<sequence length="376" mass="39457">MNEPNKSMAGWAEAYVLGGLEEAEKAEYEAYLWESADERQLVAELQDTAGMLALAVGPAAPPAGMKKRILANVLADASVSPRQKDAADTADARTEQSLQNPEELLEQARQTIEAEEARRIAEERGGIGRIGTPEEPAASVTHGGSEDKSAESIGAAAAAAESHTAERDRIPASGESALPKSGTAPIGRPSAAQAETTRRAARARGTRGLWAGTAAVMAAAAIMLGIYSGQLRGELNDMRSDMTAMQQRTSDMERQLAAAAQPAVGAQVARTVPLVGSEDDPNASGMAAMVKDDTGMHLVVQANDLPDLSGSEAYQVWLIKDDRPINAGTFQSGNGIGALSYTMQPDDYDMVAITLEPDAEGEQPRGRMVLMGALNG</sequence>
<keyword evidence="6 10" id="KW-0472">Membrane</keyword>
<evidence type="ECO:0000313" key="13">
    <source>
        <dbReference type="Proteomes" id="UP000800303"/>
    </source>
</evidence>
<evidence type="ECO:0000256" key="10">
    <source>
        <dbReference type="SAM" id="Phobius"/>
    </source>
</evidence>
<evidence type="ECO:0000256" key="5">
    <source>
        <dbReference type="ARBA" id="ARBA00022989"/>
    </source>
</evidence>
<feature type="domain" description="Anti-sigma K factor RskA C-terminal" evidence="11">
    <location>
        <begin position="214"/>
        <end position="365"/>
    </location>
</feature>
<evidence type="ECO:0000256" key="2">
    <source>
        <dbReference type="ARBA" id="ARBA00004236"/>
    </source>
</evidence>
<evidence type="ECO:0000313" key="12">
    <source>
        <dbReference type="EMBL" id="NGZ74839.1"/>
    </source>
</evidence>
<evidence type="ECO:0000256" key="6">
    <source>
        <dbReference type="ARBA" id="ARBA00023136"/>
    </source>
</evidence>
<dbReference type="InterPro" id="IPR051474">
    <property type="entry name" value="Anti-sigma-K/W_factor"/>
</dbReference>
<evidence type="ECO:0000256" key="8">
    <source>
        <dbReference type="ARBA" id="ARBA00030803"/>
    </source>
</evidence>
<evidence type="ECO:0000256" key="4">
    <source>
        <dbReference type="ARBA" id="ARBA00022692"/>
    </source>
</evidence>
<accession>A0ABX0F4I5</accession>